<dbReference type="Gene3D" id="3.10.20.340">
    <property type="entry name" value="ArgJ beta chain, C-terminal domain"/>
    <property type="match status" value="1"/>
</dbReference>
<dbReference type="Pfam" id="PF01960">
    <property type="entry name" value="ArgJ"/>
    <property type="match status" value="1"/>
</dbReference>
<feature type="binding site" evidence="6">
    <location>
        <position position="407"/>
    </location>
    <ligand>
        <name>substrate</name>
    </ligand>
</feature>
<dbReference type="SUPFAM" id="SSF56266">
    <property type="entry name" value="DmpA/ArgJ-like"/>
    <property type="match status" value="1"/>
</dbReference>
<keyword evidence="6" id="KW-0055">Arginine biosynthesis</keyword>
<keyword evidence="8" id="KW-1185">Reference proteome</keyword>
<evidence type="ECO:0000313" key="8">
    <source>
        <dbReference type="Proteomes" id="UP001302329"/>
    </source>
</evidence>
<dbReference type="GO" id="GO:0004358">
    <property type="term" value="F:L-glutamate N-acetyltransferase activity, acting on acetyl-L-ornithine as donor"/>
    <property type="evidence" value="ECO:0007669"/>
    <property type="project" value="UniProtKB-EC"/>
</dbReference>
<dbReference type="PANTHER" id="PTHR23100:SF0">
    <property type="entry name" value="ARGININE BIOSYNTHESIS BIFUNCTIONAL PROTEIN ARGJ, MITOCHONDRIAL"/>
    <property type="match status" value="1"/>
</dbReference>
<dbReference type="EMBL" id="JAYGHY010000033">
    <property type="protein sequence ID" value="MEA5443004.1"/>
    <property type="molecule type" value="Genomic_DNA"/>
</dbReference>
<proteinExistence type="inferred from homology"/>
<evidence type="ECO:0000256" key="6">
    <source>
        <dbReference type="HAMAP-Rule" id="MF_01106"/>
    </source>
</evidence>
<evidence type="ECO:0000256" key="2">
    <source>
        <dbReference type="ARBA" id="ARBA00011475"/>
    </source>
</evidence>
<comment type="caution">
    <text evidence="7">The sequence shown here is derived from an EMBL/GenBank/DDBJ whole genome shotgun (WGS) entry which is preliminary data.</text>
</comment>
<name>A0ABU5SWV2_9CYAN</name>
<comment type="pathway">
    <text evidence="6">Amino-acid biosynthesis; L-arginine biosynthesis; L-ornithine and N-acetyl-L-glutamate from L-glutamate and N(2)-acetyl-L-ornithine (cyclic): step 1/1.</text>
</comment>
<feature type="binding site" evidence="6">
    <location>
        <position position="185"/>
    </location>
    <ligand>
        <name>substrate</name>
    </ligand>
</feature>
<evidence type="ECO:0000256" key="3">
    <source>
        <dbReference type="ARBA" id="ARBA00022679"/>
    </source>
</evidence>
<dbReference type="InterPro" id="IPR042195">
    <property type="entry name" value="ArgJ_beta_C"/>
</dbReference>
<comment type="subcellular location">
    <subcellularLocation>
        <location evidence="6">Cytoplasm</location>
    </subcellularLocation>
</comment>
<dbReference type="RefSeq" id="WP_323357027.1">
    <property type="nucleotide sequence ID" value="NZ_JAYGHY010000033.1"/>
</dbReference>
<keyword evidence="6" id="KW-0028">Amino-acid biosynthesis</keyword>
<feature type="site" description="Cleavage; by autolysis" evidence="6">
    <location>
        <begin position="195"/>
        <end position="196"/>
    </location>
</feature>
<dbReference type="Proteomes" id="UP001302329">
    <property type="component" value="Unassembled WGS sequence"/>
</dbReference>
<keyword evidence="4 6" id="KW-0068">Autocatalytic cleavage</keyword>
<comment type="catalytic activity">
    <reaction evidence="6">
        <text>N(2)-acetyl-L-ornithine + L-glutamate = N-acetyl-L-glutamate + L-ornithine</text>
        <dbReference type="Rhea" id="RHEA:15349"/>
        <dbReference type="ChEBI" id="CHEBI:29985"/>
        <dbReference type="ChEBI" id="CHEBI:44337"/>
        <dbReference type="ChEBI" id="CHEBI:46911"/>
        <dbReference type="ChEBI" id="CHEBI:57805"/>
        <dbReference type="EC" id="2.3.1.35"/>
    </reaction>
</comment>
<dbReference type="InterPro" id="IPR016117">
    <property type="entry name" value="ArgJ-like_dom_sf"/>
</dbReference>
<keyword evidence="6" id="KW-0963">Cytoplasm</keyword>
<keyword evidence="3 6" id="KW-0808">Transferase</keyword>
<keyword evidence="6" id="KW-0511">Multifunctional enzyme</keyword>
<comment type="catalytic activity">
    <reaction evidence="6">
        <text>L-glutamate + acetyl-CoA = N-acetyl-L-glutamate + CoA + H(+)</text>
        <dbReference type="Rhea" id="RHEA:24292"/>
        <dbReference type="ChEBI" id="CHEBI:15378"/>
        <dbReference type="ChEBI" id="CHEBI:29985"/>
        <dbReference type="ChEBI" id="CHEBI:44337"/>
        <dbReference type="ChEBI" id="CHEBI:57287"/>
        <dbReference type="ChEBI" id="CHEBI:57288"/>
        <dbReference type="EC" id="2.3.1.1"/>
    </reaction>
</comment>
<evidence type="ECO:0000256" key="4">
    <source>
        <dbReference type="ARBA" id="ARBA00022813"/>
    </source>
</evidence>
<feature type="site" description="Involved in the stabilization of negative charge on the oxyanion by the formation of the oxyanion hole" evidence="6">
    <location>
        <position position="123"/>
    </location>
</feature>
<feature type="binding site" evidence="6">
    <location>
        <position position="159"/>
    </location>
    <ligand>
        <name>substrate</name>
    </ligand>
</feature>
<dbReference type="InterPro" id="IPR002813">
    <property type="entry name" value="Arg_biosynth_ArgJ"/>
</dbReference>
<feature type="active site" description="Nucleophile" evidence="6">
    <location>
        <position position="196"/>
    </location>
</feature>
<comment type="subunit">
    <text evidence="2 6">Heterotetramer of two alpha and two beta chains.</text>
</comment>
<evidence type="ECO:0000256" key="1">
    <source>
        <dbReference type="ARBA" id="ARBA00006774"/>
    </source>
</evidence>
<comment type="function">
    <text evidence="6">Catalyzes two activities which are involved in the cyclic version of arginine biosynthesis: the synthesis of N-acetylglutamate from glutamate and acetyl-CoA as the acetyl donor, and of ornithine by transacetylation between N(2)-acetylornithine and glutamate.</text>
</comment>
<dbReference type="PANTHER" id="PTHR23100">
    <property type="entry name" value="ARGININE BIOSYNTHESIS BIFUNCTIONAL PROTEIN ARGJ"/>
    <property type="match status" value="1"/>
</dbReference>
<evidence type="ECO:0000313" key="7">
    <source>
        <dbReference type="EMBL" id="MEA5443004.1"/>
    </source>
</evidence>
<dbReference type="CDD" id="cd02152">
    <property type="entry name" value="OAT"/>
    <property type="match status" value="1"/>
</dbReference>
<evidence type="ECO:0000256" key="5">
    <source>
        <dbReference type="ARBA" id="ARBA00023315"/>
    </source>
</evidence>
<feature type="binding site" evidence="6">
    <location>
        <position position="276"/>
    </location>
    <ligand>
        <name>substrate</name>
    </ligand>
</feature>
<feature type="site" description="Involved in the stabilization of negative charge on the oxyanion by the formation of the oxyanion hole" evidence="6">
    <location>
        <position position="122"/>
    </location>
</feature>
<keyword evidence="5 6" id="KW-0012">Acyltransferase</keyword>
<dbReference type="NCBIfam" id="NF003802">
    <property type="entry name" value="PRK05388.1"/>
    <property type="match status" value="1"/>
</dbReference>
<feature type="chain" id="PRO_5044934416" description="Arginine biosynthesis bifunctional protein ArgJ alpha chain" evidence="6">
    <location>
        <begin position="1"/>
        <end position="195"/>
    </location>
</feature>
<dbReference type="HAMAP" id="MF_01106">
    <property type="entry name" value="ArgJ"/>
    <property type="match status" value="1"/>
</dbReference>
<dbReference type="EC" id="2.3.1.35" evidence="6"/>
<accession>A0ABU5SWV2</accession>
<protein>
    <recommendedName>
        <fullName evidence="6">Arginine biosynthesis bifunctional protein ArgJ</fullName>
    </recommendedName>
    <domain>
        <recommendedName>
            <fullName evidence="6">Glutamate N-acetyltransferase</fullName>
            <ecNumber evidence="6">2.3.1.35</ecNumber>
        </recommendedName>
        <alternativeName>
            <fullName evidence="6">Ornithine acetyltransferase</fullName>
            <shortName evidence="6">OATase</shortName>
        </alternativeName>
        <alternativeName>
            <fullName evidence="6">Ornithine transacetylase</fullName>
        </alternativeName>
    </domain>
    <domain>
        <recommendedName>
            <fullName evidence="6">Amino-acid acetyltransferase</fullName>
            <ecNumber evidence="6">2.3.1.1</ecNumber>
        </recommendedName>
        <alternativeName>
            <fullName evidence="6">N-acetylglutamate synthase</fullName>
            <shortName evidence="6">AGSase</shortName>
        </alternativeName>
    </domain>
    <component>
        <recommendedName>
            <fullName evidence="6">Arginine biosynthesis bifunctional protein ArgJ alpha chain</fullName>
        </recommendedName>
    </component>
    <component>
        <recommendedName>
            <fullName evidence="6">Arginine biosynthesis bifunctional protein ArgJ beta chain</fullName>
        </recommendedName>
    </component>
</protein>
<dbReference type="NCBIfam" id="TIGR00120">
    <property type="entry name" value="ArgJ"/>
    <property type="match status" value="1"/>
</dbReference>
<feature type="chain" id="PRO_5044934415" description="Arginine biosynthesis bifunctional protein ArgJ beta chain" evidence="6">
    <location>
        <begin position="196"/>
        <end position="412"/>
    </location>
</feature>
<dbReference type="EC" id="2.3.1.1" evidence="6"/>
<organism evidence="7 8">
    <name type="scientific">Cyanobium gracile UHCC 0281</name>
    <dbReference type="NCBI Taxonomy" id="3110309"/>
    <lineage>
        <taxon>Bacteria</taxon>
        <taxon>Bacillati</taxon>
        <taxon>Cyanobacteriota</taxon>
        <taxon>Cyanophyceae</taxon>
        <taxon>Synechococcales</taxon>
        <taxon>Prochlorococcaceae</taxon>
        <taxon>Cyanobium</taxon>
    </lineage>
</organism>
<sequence>MVSVPGPWHPIPGGVTAPEGFLASGLTAGLKPSGKPDLCLLLAPVGAVCAGSFTTNRVRAACVDLCAERLAATGGRARAVLTNSGQANACTGERGRSDSLRATAALAERLGLPEEQVLICSTGVIGVPIPMPPLLAAMEPLMAGLSDEGGAAAATAILTTDLIDKQIALEASLGSRTVRIGGMAKGSGMIHPAMATMLGYLTCDAGVPAGVWQAMVQRAVDRSFNAITVDGDTSTNDTYLAFAAGEPLSPEHFEALEAGLTAVSQHLARAIARDGEGATCLIEVRVEGAVDEAGARAIARTVCGSSLVKTAIHGRDPNWGRILAAAGRAGVAFDPQAVALWLGEHQLMAAGQPLDFDRPAASAYMQARAAGAYLSDDTIAIRLRVGDGPGSGSAWGCDLSDQYVRINADYTT</sequence>
<feature type="binding site" evidence="6">
    <location>
        <position position="412"/>
    </location>
    <ligand>
        <name>substrate</name>
    </ligand>
</feature>
<comment type="similarity">
    <text evidence="1 6">Belongs to the ArgJ family.</text>
</comment>
<dbReference type="Gene3D" id="3.60.70.12">
    <property type="entry name" value="L-amino peptidase D-ALA esterase/amidase"/>
    <property type="match status" value="1"/>
</dbReference>
<reference evidence="7 8" key="1">
    <citation type="submission" date="2023-12" db="EMBL/GenBank/DDBJ databases">
        <title>Baltic Sea Cyanobacteria.</title>
        <authorList>
            <person name="Delbaje E."/>
            <person name="Fewer D.P."/>
            <person name="Shishido T.K."/>
        </authorList>
    </citation>
    <scope>NUCLEOTIDE SEQUENCE [LARGE SCALE GENOMIC DNA]</scope>
    <source>
        <strain evidence="7 8">UHCC 0281</strain>
    </source>
</reference>
<feature type="binding site" evidence="6">
    <location>
        <position position="196"/>
    </location>
    <ligand>
        <name>substrate</name>
    </ligand>
</feature>
<comment type="pathway">
    <text evidence="6">Amino-acid biosynthesis; L-arginine biosynthesis; N(2)-acetyl-L-ornithine from L-glutamate: step 1/4.</text>
</comment>
<gene>
    <name evidence="6 7" type="primary">argJ</name>
    <name evidence="7" type="ORF">VB739_10625</name>
</gene>